<feature type="compositionally biased region" description="Polar residues" evidence="1">
    <location>
        <begin position="471"/>
        <end position="481"/>
    </location>
</feature>
<dbReference type="Proteomes" id="UP000811619">
    <property type="component" value="Unassembled WGS sequence"/>
</dbReference>
<feature type="region of interest" description="Disordered" evidence="1">
    <location>
        <begin position="526"/>
        <end position="550"/>
    </location>
</feature>
<feature type="compositionally biased region" description="Polar residues" evidence="1">
    <location>
        <begin position="422"/>
        <end position="435"/>
    </location>
</feature>
<feature type="transmembrane region" description="Helical" evidence="2">
    <location>
        <begin position="76"/>
        <end position="97"/>
    </location>
</feature>
<feature type="region of interest" description="Disordered" evidence="1">
    <location>
        <begin position="469"/>
        <end position="501"/>
    </location>
</feature>
<dbReference type="EMBL" id="SRPY01000832">
    <property type="protein sequence ID" value="KAG5917152.1"/>
    <property type="molecule type" value="Genomic_DNA"/>
</dbReference>
<reference evidence="3" key="1">
    <citation type="journal article" date="2020" name="bioRxiv">
        <title>Whole genome comparisons of ergot fungi reveals the divergence and evolution of species within the genus Claviceps are the result of varying mechanisms driving genome evolution and host range expansion.</title>
        <authorList>
            <person name="Wyka S.A."/>
            <person name="Mondo S.J."/>
            <person name="Liu M."/>
            <person name="Dettman J."/>
            <person name="Nalam V."/>
            <person name="Broders K.D."/>
        </authorList>
    </citation>
    <scope>NUCLEOTIDE SEQUENCE</scope>
    <source>
        <strain evidence="3">CCC 489</strain>
    </source>
</reference>
<proteinExistence type="predicted"/>
<accession>A0A8K0J1T7</accession>
<gene>
    <name evidence="3" type="ORF">E4U42_007367</name>
</gene>
<feature type="region of interest" description="Disordered" evidence="1">
    <location>
        <begin position="118"/>
        <end position="149"/>
    </location>
</feature>
<evidence type="ECO:0000313" key="3">
    <source>
        <dbReference type="EMBL" id="KAG5917152.1"/>
    </source>
</evidence>
<dbReference type="OrthoDB" id="4524805at2759"/>
<organism evidence="3 4">
    <name type="scientific">Claviceps africana</name>
    <dbReference type="NCBI Taxonomy" id="83212"/>
    <lineage>
        <taxon>Eukaryota</taxon>
        <taxon>Fungi</taxon>
        <taxon>Dikarya</taxon>
        <taxon>Ascomycota</taxon>
        <taxon>Pezizomycotina</taxon>
        <taxon>Sordariomycetes</taxon>
        <taxon>Hypocreomycetidae</taxon>
        <taxon>Hypocreales</taxon>
        <taxon>Clavicipitaceae</taxon>
        <taxon>Claviceps</taxon>
    </lineage>
</organism>
<keyword evidence="2" id="KW-1133">Transmembrane helix</keyword>
<dbReference type="AlphaFoldDB" id="A0A8K0J1T7"/>
<keyword evidence="2" id="KW-0472">Membrane</keyword>
<feature type="region of interest" description="Disordered" evidence="1">
    <location>
        <begin position="225"/>
        <end position="334"/>
    </location>
</feature>
<evidence type="ECO:0000256" key="1">
    <source>
        <dbReference type="SAM" id="MobiDB-lite"/>
    </source>
</evidence>
<comment type="caution">
    <text evidence="3">The sequence shown here is derived from an EMBL/GenBank/DDBJ whole genome shotgun (WGS) entry which is preliminary data.</text>
</comment>
<sequence>MPARQLELFSTPILITFTRFISLVHSGPAGADTALDRSKRGSNPLNIDLSPAPSPGDGPEFSAHALRDSKYLPVQIAGLVAAYGLSLVLVAAILLFLSKKRREHLQLGISEIDYQTPKPLYGDESPIDGFNPIPLSNPRRQAAPSSPYPPPVRIQIEHQPFASHDNARNTQPPPMVACNAAEAGPSVDQPLISAHDETAQSQLDVMYKNVLEQEDAMQRGIVWEEPVSSGPCDGIPRSDEPAAGPRKYRVKPAMLKLKAAAHGDKTHDDKSQNDKTHDDKARHDKTQNSNTHGDKPQSKTSAFFASLRSPRKKQVKGVNISSPIMTPRSDTFPRHESQEMSAISPRNYAPLRPPPIPTDQIPFGARVRKNRGPPLTLTPESLQSIDQRINAAQPDYSKAHDAISAVDPASATSETPLVCPSDAQNSHGNPASTLPLSPKPGATFSRANAPSAVRTGGNLPLRAYEPAMSSPAASSHTTKQTVFERRGPLSPTTGRTLMTGGAVPYSPYQPFTPVVPITPSLVTKEDRKRMRKLAPKTPTMEMVKDSDELW</sequence>
<feature type="compositionally biased region" description="Basic and acidic residues" evidence="1">
    <location>
        <begin position="261"/>
        <end position="297"/>
    </location>
</feature>
<keyword evidence="4" id="KW-1185">Reference proteome</keyword>
<feature type="region of interest" description="Disordered" evidence="1">
    <location>
        <begin position="393"/>
        <end position="457"/>
    </location>
</feature>
<protein>
    <submittedName>
        <fullName evidence="3">Uncharacterized protein</fullName>
    </submittedName>
</protein>
<evidence type="ECO:0000313" key="4">
    <source>
        <dbReference type="Proteomes" id="UP000811619"/>
    </source>
</evidence>
<evidence type="ECO:0000256" key="2">
    <source>
        <dbReference type="SAM" id="Phobius"/>
    </source>
</evidence>
<keyword evidence="2" id="KW-0812">Transmembrane</keyword>
<name>A0A8K0J1T7_9HYPO</name>
<feature type="region of interest" description="Disordered" evidence="1">
    <location>
        <begin position="34"/>
        <end position="61"/>
    </location>
</feature>